<dbReference type="AlphaFoldDB" id="A0A913ZXX7"/>
<dbReference type="PIRSF" id="PIRSF000077">
    <property type="entry name" value="Thioredoxin"/>
    <property type="match status" value="1"/>
</dbReference>
<dbReference type="GO" id="GO:0015035">
    <property type="term" value="F:protein-disulfide reductase activity"/>
    <property type="evidence" value="ECO:0007669"/>
    <property type="project" value="InterPro"/>
</dbReference>
<dbReference type="PROSITE" id="PS00194">
    <property type="entry name" value="THIOREDOXIN_1"/>
    <property type="match status" value="1"/>
</dbReference>
<reference evidence="6" key="1">
    <citation type="submission" date="2022-11" db="UniProtKB">
        <authorList>
            <consortium name="EnsemblMetazoa"/>
        </authorList>
    </citation>
    <scope>IDENTIFICATION</scope>
</reference>
<dbReference type="InterPro" id="IPR036249">
    <property type="entry name" value="Thioredoxin-like_sf"/>
</dbReference>
<evidence type="ECO:0000313" key="7">
    <source>
        <dbReference type="Proteomes" id="UP000887568"/>
    </source>
</evidence>
<sequence length="109" mass="12531">MSRLLTLEEFENYRDKSGDTLVVVDFYAEWCGPCKAIKPTFVELAKEHKDVCFIQVNVDEQEEIAAECKVECMPTFCFYKNGKQLKTFSGANQETLKSGVKEYKKKDAK</sequence>
<dbReference type="RefSeq" id="XP_038055906.1">
    <property type="nucleotide sequence ID" value="XM_038199978.1"/>
</dbReference>
<feature type="site" description="Deprotonates C-terminal active site Cys" evidence="3">
    <location>
        <position position="25"/>
    </location>
</feature>
<dbReference type="Proteomes" id="UP000887568">
    <property type="component" value="Unplaced"/>
</dbReference>
<feature type="disulfide bond" description="Redox-active" evidence="4">
    <location>
        <begin position="31"/>
        <end position="34"/>
    </location>
</feature>
<feature type="site" description="Contributes to redox potential value" evidence="3">
    <location>
        <position position="33"/>
    </location>
</feature>
<protein>
    <recommendedName>
        <fullName evidence="2">Thioredoxin</fullName>
    </recommendedName>
</protein>
<dbReference type="PRINTS" id="PR00421">
    <property type="entry name" value="THIOREDOXIN"/>
</dbReference>
<dbReference type="SUPFAM" id="SSF52833">
    <property type="entry name" value="Thioredoxin-like"/>
    <property type="match status" value="1"/>
</dbReference>
<evidence type="ECO:0000256" key="1">
    <source>
        <dbReference type="ARBA" id="ARBA00023157"/>
    </source>
</evidence>
<comment type="similarity">
    <text evidence="2">Belongs to the thioredoxin family.</text>
</comment>
<feature type="active site" description="Nucleophile" evidence="3">
    <location>
        <position position="31"/>
    </location>
</feature>
<dbReference type="EnsemblMetazoa" id="XM_038199978.1">
    <property type="protein sequence ID" value="XP_038055906.1"/>
    <property type="gene ID" value="LOC119727900"/>
</dbReference>
<dbReference type="OMA" id="KQLWRQS"/>
<dbReference type="InterPro" id="IPR013766">
    <property type="entry name" value="Thioredoxin_domain"/>
</dbReference>
<evidence type="ECO:0000256" key="4">
    <source>
        <dbReference type="PIRSR" id="PIRSR000077-4"/>
    </source>
</evidence>
<feature type="domain" description="Thioredoxin" evidence="5">
    <location>
        <begin position="1"/>
        <end position="105"/>
    </location>
</feature>
<keyword evidence="1 4" id="KW-1015">Disulfide bond</keyword>
<evidence type="ECO:0000313" key="6">
    <source>
        <dbReference type="EnsemblMetazoa" id="XP_038055906.1"/>
    </source>
</evidence>
<organism evidence="6 7">
    <name type="scientific">Patiria miniata</name>
    <name type="common">Bat star</name>
    <name type="synonym">Asterina miniata</name>
    <dbReference type="NCBI Taxonomy" id="46514"/>
    <lineage>
        <taxon>Eukaryota</taxon>
        <taxon>Metazoa</taxon>
        <taxon>Echinodermata</taxon>
        <taxon>Eleutherozoa</taxon>
        <taxon>Asterozoa</taxon>
        <taxon>Asteroidea</taxon>
        <taxon>Valvatacea</taxon>
        <taxon>Valvatida</taxon>
        <taxon>Asterinidae</taxon>
        <taxon>Patiria</taxon>
    </lineage>
</organism>
<keyword evidence="7" id="KW-1185">Reference proteome</keyword>
<feature type="active site" description="Nucleophile" evidence="3">
    <location>
        <position position="34"/>
    </location>
</feature>
<dbReference type="InterPro" id="IPR005746">
    <property type="entry name" value="Thioredoxin"/>
</dbReference>
<dbReference type="Gene3D" id="3.40.30.10">
    <property type="entry name" value="Glutaredoxin"/>
    <property type="match status" value="1"/>
</dbReference>
<dbReference type="CDD" id="cd02947">
    <property type="entry name" value="TRX_family"/>
    <property type="match status" value="1"/>
</dbReference>
<dbReference type="FunFam" id="3.40.30.10:FF:000245">
    <property type="entry name" value="Thioredoxin"/>
    <property type="match status" value="1"/>
</dbReference>
<dbReference type="Pfam" id="PF00085">
    <property type="entry name" value="Thioredoxin"/>
    <property type="match status" value="1"/>
</dbReference>
<evidence type="ECO:0000256" key="2">
    <source>
        <dbReference type="PIRNR" id="PIRNR000077"/>
    </source>
</evidence>
<name>A0A913ZXX7_PATMI</name>
<dbReference type="OrthoDB" id="2121326at2759"/>
<evidence type="ECO:0000256" key="3">
    <source>
        <dbReference type="PIRSR" id="PIRSR000077-1"/>
    </source>
</evidence>
<proteinExistence type="inferred from homology"/>
<dbReference type="PANTHER" id="PTHR46115">
    <property type="entry name" value="THIOREDOXIN-LIKE PROTEIN 1"/>
    <property type="match status" value="1"/>
</dbReference>
<accession>A0A913ZXX7</accession>
<evidence type="ECO:0000259" key="5">
    <source>
        <dbReference type="PROSITE" id="PS51352"/>
    </source>
</evidence>
<dbReference type="GeneID" id="119727900"/>
<dbReference type="InterPro" id="IPR017937">
    <property type="entry name" value="Thioredoxin_CS"/>
</dbReference>
<keyword evidence="4" id="KW-0676">Redox-active center</keyword>
<feature type="site" description="Contributes to redox potential value" evidence="3">
    <location>
        <position position="32"/>
    </location>
</feature>
<dbReference type="PROSITE" id="PS51352">
    <property type="entry name" value="THIOREDOXIN_2"/>
    <property type="match status" value="1"/>
</dbReference>